<dbReference type="Proteomes" id="UP001159428">
    <property type="component" value="Unassembled WGS sequence"/>
</dbReference>
<name>A0AAU9Y553_9CNID</name>
<accession>A0AAU9Y553</accession>
<keyword evidence="2" id="KW-1185">Reference proteome</keyword>
<dbReference type="EMBL" id="CALNXJ010000183">
    <property type="protein sequence ID" value="CAH3168568.1"/>
    <property type="molecule type" value="Genomic_DNA"/>
</dbReference>
<proteinExistence type="predicted"/>
<dbReference type="AlphaFoldDB" id="A0AAU9Y553"/>
<reference evidence="1 2" key="1">
    <citation type="submission" date="2022-05" db="EMBL/GenBank/DDBJ databases">
        <authorList>
            <consortium name="Genoscope - CEA"/>
            <person name="William W."/>
        </authorList>
    </citation>
    <scope>NUCLEOTIDE SEQUENCE [LARGE SCALE GENOMIC DNA]</scope>
</reference>
<gene>
    <name evidence="1" type="ORF">PMEA_00009310</name>
</gene>
<organism evidence="1 2">
    <name type="scientific">Pocillopora meandrina</name>
    <dbReference type="NCBI Taxonomy" id="46732"/>
    <lineage>
        <taxon>Eukaryota</taxon>
        <taxon>Metazoa</taxon>
        <taxon>Cnidaria</taxon>
        <taxon>Anthozoa</taxon>
        <taxon>Hexacorallia</taxon>
        <taxon>Scleractinia</taxon>
        <taxon>Astrocoeniina</taxon>
        <taxon>Pocilloporidae</taxon>
        <taxon>Pocillopora</taxon>
    </lineage>
</organism>
<sequence>MNASPEKRSKTNEYLKKYREIYASPEKRLKTNEYQREYRQGHKTSVEFAINRFHEIVNQGPLYVCTCCDQLWYKHSVRCTNKLRQSKPDIVKYLLNKTSVGNKESVCQTCSRYLMKNKVPPCSIANGKAFPVKPDFFNLNELECRLLAPRIAFQKLMQAPS</sequence>
<evidence type="ECO:0000313" key="1">
    <source>
        <dbReference type="EMBL" id="CAH3168568.1"/>
    </source>
</evidence>
<protein>
    <submittedName>
        <fullName evidence="1">Uncharacterized protein</fullName>
    </submittedName>
</protein>
<evidence type="ECO:0000313" key="2">
    <source>
        <dbReference type="Proteomes" id="UP001159428"/>
    </source>
</evidence>
<comment type="caution">
    <text evidence="1">The sequence shown here is derived from an EMBL/GenBank/DDBJ whole genome shotgun (WGS) entry which is preliminary data.</text>
</comment>